<dbReference type="STRING" id="246786.GS18_0205265"/>
<evidence type="ECO:0000313" key="1">
    <source>
        <dbReference type="EMBL" id="KEZ54336.1"/>
    </source>
</evidence>
<evidence type="ECO:0000313" key="2">
    <source>
        <dbReference type="Proteomes" id="UP000028549"/>
    </source>
</evidence>
<proteinExistence type="predicted"/>
<gene>
    <name evidence="1" type="ORF">GS18_0205265</name>
</gene>
<keyword evidence="2" id="KW-1185">Reference proteome</keyword>
<accession>A0A084H424</accession>
<organism evidence="1 2">
    <name type="scientific">Metabacillus indicus</name>
    <name type="common">Bacillus indicus</name>
    <dbReference type="NCBI Taxonomy" id="246786"/>
    <lineage>
        <taxon>Bacteria</taxon>
        <taxon>Bacillati</taxon>
        <taxon>Bacillota</taxon>
        <taxon>Bacilli</taxon>
        <taxon>Bacillales</taxon>
        <taxon>Bacillaceae</taxon>
        <taxon>Metabacillus</taxon>
    </lineage>
</organism>
<dbReference type="AlphaFoldDB" id="A0A084H424"/>
<dbReference type="EMBL" id="JNVC02000001">
    <property type="protein sequence ID" value="KEZ54336.1"/>
    <property type="molecule type" value="Genomic_DNA"/>
</dbReference>
<dbReference type="InterPro" id="IPR024307">
    <property type="entry name" value="YmaF"/>
</dbReference>
<comment type="caution">
    <text evidence="1">The sequence shown here is derived from an EMBL/GenBank/DDBJ whole genome shotgun (WGS) entry which is preliminary data.</text>
</comment>
<dbReference type="Pfam" id="PF12788">
    <property type="entry name" value="YmaF"/>
    <property type="match status" value="1"/>
</dbReference>
<dbReference type="Proteomes" id="UP000028549">
    <property type="component" value="Unassembled WGS sequence"/>
</dbReference>
<evidence type="ECO:0008006" key="3">
    <source>
        <dbReference type="Google" id="ProtNLM"/>
    </source>
</evidence>
<name>A0A084H424_METID</name>
<sequence length="124" mass="14245">MNVREPLPVPHAHFYQGVTEEQEGHTHALLGFSKPLNGTSFDRHYHYVEGVTTFDNNHYHRFYVKTGPPIPMLDGTHYHLFEGKSYRNYTEAEPTQFGGVVYSPQQKKVHQHLFSGRTSGPIGY</sequence>
<reference evidence="1 2" key="1">
    <citation type="journal article" date="2005" name="Int. J. Syst. Evol. Microbiol.">
        <title>Bacillus cibi sp. nov., isolated from jeotgal, a traditional Korean fermented seafood.</title>
        <authorList>
            <person name="Yoon J.H."/>
            <person name="Lee C.H."/>
            <person name="Oh T.K."/>
        </authorList>
    </citation>
    <scope>NUCLEOTIDE SEQUENCE [LARGE SCALE GENOMIC DNA]</scope>
    <source>
        <strain evidence="1 2">DSM 16189</strain>
    </source>
</reference>
<protein>
    <recommendedName>
        <fullName evidence="3">YmaF family protein</fullName>
    </recommendedName>
</protein>